<evidence type="ECO:0000256" key="1">
    <source>
        <dbReference type="SAM" id="MobiDB-lite"/>
    </source>
</evidence>
<organism evidence="2 3">
    <name type="scientific">Mycolicibacterium brumae</name>
    <dbReference type="NCBI Taxonomy" id="85968"/>
    <lineage>
        <taxon>Bacteria</taxon>
        <taxon>Bacillati</taxon>
        <taxon>Actinomycetota</taxon>
        <taxon>Actinomycetes</taxon>
        <taxon>Mycobacteriales</taxon>
        <taxon>Mycobacteriaceae</taxon>
        <taxon>Mycolicibacterium</taxon>
    </lineage>
</organism>
<protein>
    <submittedName>
        <fullName evidence="2">Uncharacterized protein</fullName>
    </submittedName>
</protein>
<dbReference type="OrthoDB" id="4380191at2"/>
<proteinExistence type="predicted"/>
<feature type="region of interest" description="Disordered" evidence="1">
    <location>
        <begin position="107"/>
        <end position="167"/>
    </location>
</feature>
<dbReference type="EMBL" id="PDCN02000022">
    <property type="protein sequence ID" value="PIB73902.1"/>
    <property type="molecule type" value="Genomic_DNA"/>
</dbReference>
<gene>
    <name evidence="2" type="ORF">CQY22_014855</name>
</gene>
<dbReference type="STRING" id="85968.GCA_900073015_02526"/>
<name>A0A2G5P6C9_9MYCO</name>
<reference evidence="2 3" key="1">
    <citation type="journal article" date="2017" name="Infect. Genet. Evol.">
        <title>The new phylogeny of the genus Mycobacterium: The old and the news.</title>
        <authorList>
            <person name="Tortoli E."/>
            <person name="Fedrizzi T."/>
            <person name="Meehan C.J."/>
            <person name="Trovato A."/>
            <person name="Grottola A."/>
            <person name="Giacobazzi E."/>
            <person name="Serpini G.F."/>
            <person name="Tagliazucchi S."/>
            <person name="Fabio A."/>
            <person name="Bettua C."/>
            <person name="Bertorelli R."/>
            <person name="Frascaro F."/>
            <person name="De Sanctis V."/>
            <person name="Pecorari M."/>
            <person name="Jousson O."/>
            <person name="Segata N."/>
            <person name="Cirillo D.M."/>
        </authorList>
    </citation>
    <scope>NUCLEOTIDE SEQUENCE [LARGE SCALE GENOMIC DNA]</scope>
    <source>
        <strain evidence="2 3">CIP1034565</strain>
    </source>
</reference>
<evidence type="ECO:0000313" key="2">
    <source>
        <dbReference type="EMBL" id="PIB73902.1"/>
    </source>
</evidence>
<feature type="compositionally biased region" description="Pro residues" evidence="1">
    <location>
        <begin position="128"/>
        <end position="154"/>
    </location>
</feature>
<comment type="caution">
    <text evidence="2">The sequence shown here is derived from an EMBL/GenBank/DDBJ whole genome shotgun (WGS) entry which is preliminary data.</text>
</comment>
<accession>A0A2G5P6C9</accession>
<dbReference type="Proteomes" id="UP000230551">
    <property type="component" value="Unassembled WGS sequence"/>
</dbReference>
<keyword evidence="3" id="KW-1185">Reference proteome</keyword>
<sequence>MVEFLIVLLLVGALALIVVPRLRGRGPRNAQDAAVGELLVTGVSPRPDATGEQFVTISGVIKGPTVAEHVVYQRMVWDTADSWPSIGQLFPVQYSVKNPDNWVMFREQPPVDYPSDPQYGAPEQPYSSPNPPYSPPNPPYSPPKPPSNEPPYQPPRNQGPQEPPPLH</sequence>
<dbReference type="AlphaFoldDB" id="A0A2G5P6C9"/>
<evidence type="ECO:0000313" key="3">
    <source>
        <dbReference type="Proteomes" id="UP000230551"/>
    </source>
</evidence>